<keyword evidence="4" id="KW-1185">Reference proteome</keyword>
<keyword evidence="1" id="KW-0472">Membrane</keyword>
<feature type="domain" description="Putative Flp pilus-assembly TadG-like N-terminal" evidence="2">
    <location>
        <begin position="23"/>
        <end position="65"/>
    </location>
</feature>
<dbReference type="RefSeq" id="WP_046826740.1">
    <property type="nucleotide sequence ID" value="NZ_LBIA02000001.1"/>
</dbReference>
<dbReference type="EMBL" id="LBIA02000001">
    <property type="protein sequence ID" value="TKT72809.1"/>
    <property type="molecule type" value="Genomic_DNA"/>
</dbReference>
<dbReference type="InterPro" id="IPR028087">
    <property type="entry name" value="Tad_N"/>
</dbReference>
<keyword evidence="1" id="KW-1133">Transmembrane helix</keyword>
<keyword evidence="1" id="KW-0812">Transmembrane</keyword>
<dbReference type="SUPFAM" id="SSF53300">
    <property type="entry name" value="vWA-like"/>
    <property type="match status" value="1"/>
</dbReference>
<dbReference type="Gene3D" id="3.40.50.410">
    <property type="entry name" value="von Willebrand factor, type A domain"/>
    <property type="match status" value="1"/>
</dbReference>
<dbReference type="AlphaFoldDB" id="A0A4U6BQK3"/>
<dbReference type="STRING" id="211460.YH63_02990"/>
<gene>
    <name evidence="3" type="ORF">YH63_016025</name>
</gene>
<proteinExistence type="predicted"/>
<dbReference type="Pfam" id="PF13400">
    <property type="entry name" value="Tad"/>
    <property type="match status" value="1"/>
</dbReference>
<evidence type="ECO:0000313" key="3">
    <source>
        <dbReference type="EMBL" id="TKT72809.1"/>
    </source>
</evidence>
<dbReference type="InterPro" id="IPR036465">
    <property type="entry name" value="vWFA_dom_sf"/>
</dbReference>
<organism evidence="3 4">
    <name type="scientific">Afipia massiliensis</name>
    <dbReference type="NCBI Taxonomy" id="211460"/>
    <lineage>
        <taxon>Bacteria</taxon>
        <taxon>Pseudomonadati</taxon>
        <taxon>Pseudomonadota</taxon>
        <taxon>Alphaproteobacteria</taxon>
        <taxon>Hyphomicrobiales</taxon>
        <taxon>Nitrobacteraceae</taxon>
        <taxon>Afipia</taxon>
    </lineage>
</organism>
<feature type="transmembrane region" description="Helical" evidence="1">
    <location>
        <begin position="25"/>
        <end position="47"/>
    </location>
</feature>
<dbReference type="Proteomes" id="UP000034832">
    <property type="component" value="Unassembled WGS sequence"/>
</dbReference>
<evidence type="ECO:0000313" key="4">
    <source>
        <dbReference type="Proteomes" id="UP000034832"/>
    </source>
</evidence>
<evidence type="ECO:0000259" key="2">
    <source>
        <dbReference type="Pfam" id="PF13400"/>
    </source>
</evidence>
<reference evidence="3" key="1">
    <citation type="submission" date="2019-04" db="EMBL/GenBank/DDBJ databases">
        <title>Whole genome sequencing of cave bacteria.</title>
        <authorList>
            <person name="Gan H.M."/>
            <person name="Barton H."/>
            <person name="Savka M.A."/>
        </authorList>
    </citation>
    <scope>NUCLEOTIDE SEQUENCE [LARGE SCALE GENOMIC DNA]</scope>
    <source>
        <strain evidence="3">LC387</strain>
    </source>
</reference>
<comment type="caution">
    <text evidence="3">The sequence shown here is derived from an EMBL/GenBank/DDBJ whole genome shotgun (WGS) entry which is preliminary data.</text>
</comment>
<accession>A0A4U6BQK3</accession>
<sequence length="451" mass="48280">MNDASIFNRARGLIGRFRHAQDGNVAVLFGIVVLPLLGFVGAAVDYARVSNARTAMQAALDTAALMISRDATGLTTEQISQKANEYFKALYKHPEAQNVVITATYTKSAQDGSKIVLTGSANMKTEIMKVVGYPNLDFGTSSTTVWGNTRMRVAMALDITGSMNSAGKLDAMKKAAKGLVDTLKTSSKTVDDVYLSIIPFNVMVNVGTANKNATWLDWDTSYGSCSQSSKTTKSSCVAAGKVWTASNLNNWKGCVTDRTQSYDTTKDAPTTATPATLFLGESYNACGSSILPMMSVFNANESDGSTDDSTIKGKINNLVASGNTNQGIGMHWAWMLLQSTDPFPTPAKDSNYKYTDAIILLSDGENTQNRWYSSASQIDARQKILCDNIKNRANGTTLIYTIQVNTDGGPESSVLKYCADAGNFYSSTSASGIAAAFDSIGNSLTKLRIAK</sequence>
<evidence type="ECO:0000256" key="1">
    <source>
        <dbReference type="SAM" id="Phobius"/>
    </source>
</evidence>
<protein>
    <submittedName>
        <fullName evidence="3">Pilus assembly protein</fullName>
    </submittedName>
</protein>
<dbReference type="OrthoDB" id="7522752at2"/>
<name>A0A4U6BQK3_9BRAD</name>